<sequence length="103" mass="11912">MKVRELIDVETRQWDRAKLAYLFEPHTCANILHLPLPNIWSNDVLVWKENKSNSFSVKLAYSIALSILHPSTGKIQKSSAAASNFFMLTRTMMQCLTWDELEQ</sequence>
<organism evidence="1 2">
    <name type="scientific">Quercus lobata</name>
    <name type="common">Valley oak</name>
    <dbReference type="NCBI Taxonomy" id="97700"/>
    <lineage>
        <taxon>Eukaryota</taxon>
        <taxon>Viridiplantae</taxon>
        <taxon>Streptophyta</taxon>
        <taxon>Embryophyta</taxon>
        <taxon>Tracheophyta</taxon>
        <taxon>Spermatophyta</taxon>
        <taxon>Magnoliopsida</taxon>
        <taxon>eudicotyledons</taxon>
        <taxon>Gunneridae</taxon>
        <taxon>Pentapetalae</taxon>
        <taxon>rosids</taxon>
        <taxon>fabids</taxon>
        <taxon>Fagales</taxon>
        <taxon>Fagaceae</taxon>
        <taxon>Quercus</taxon>
    </lineage>
</organism>
<accession>A0A7N2N0N2</accession>
<evidence type="ECO:0000313" key="2">
    <source>
        <dbReference type="Proteomes" id="UP000594261"/>
    </source>
</evidence>
<keyword evidence="2" id="KW-1185">Reference proteome</keyword>
<proteinExistence type="predicted"/>
<evidence type="ECO:0000313" key="1">
    <source>
        <dbReference type="EnsemblPlants" id="QL11p052472:mrna"/>
    </source>
</evidence>
<dbReference type="Proteomes" id="UP000594261">
    <property type="component" value="Chromosome 11"/>
</dbReference>
<dbReference type="EMBL" id="LRBV02000011">
    <property type="status" value="NOT_ANNOTATED_CDS"/>
    <property type="molecule type" value="Genomic_DNA"/>
</dbReference>
<reference evidence="1" key="2">
    <citation type="submission" date="2021-01" db="UniProtKB">
        <authorList>
            <consortium name="EnsemblPlants"/>
        </authorList>
    </citation>
    <scope>IDENTIFICATION</scope>
</reference>
<dbReference type="AlphaFoldDB" id="A0A7N2N0N2"/>
<reference evidence="1 2" key="1">
    <citation type="journal article" date="2016" name="G3 (Bethesda)">
        <title>First Draft Assembly and Annotation of the Genome of a California Endemic Oak Quercus lobata Nee (Fagaceae).</title>
        <authorList>
            <person name="Sork V.L."/>
            <person name="Fitz-Gibbon S.T."/>
            <person name="Puiu D."/>
            <person name="Crepeau M."/>
            <person name="Gugger P.F."/>
            <person name="Sherman R."/>
            <person name="Stevens K."/>
            <person name="Langley C.H."/>
            <person name="Pellegrini M."/>
            <person name="Salzberg S.L."/>
        </authorList>
    </citation>
    <scope>NUCLEOTIDE SEQUENCE [LARGE SCALE GENOMIC DNA]</scope>
    <source>
        <strain evidence="1 2">cv. SW786</strain>
    </source>
</reference>
<name>A0A7N2N0N2_QUELO</name>
<dbReference type="InParanoid" id="A0A7N2N0N2"/>
<dbReference type="Gramene" id="QL11p052472:mrna">
    <property type="protein sequence ID" value="QL11p052472:mrna"/>
    <property type="gene ID" value="QL11p052472"/>
</dbReference>
<dbReference type="EnsemblPlants" id="QL11p052472:mrna">
    <property type="protein sequence ID" value="QL11p052472:mrna"/>
    <property type="gene ID" value="QL11p052472"/>
</dbReference>
<protein>
    <submittedName>
        <fullName evidence="1">Uncharacterized protein</fullName>
    </submittedName>
</protein>